<protein>
    <submittedName>
        <fullName evidence="1">Uncharacterized protein</fullName>
    </submittedName>
</protein>
<name>A0ACC1M1Z3_9FUNG</name>
<reference evidence="1" key="1">
    <citation type="submission" date="2022-07" db="EMBL/GenBank/DDBJ databases">
        <title>Phylogenomic reconstructions and comparative analyses of Kickxellomycotina fungi.</title>
        <authorList>
            <person name="Reynolds N.K."/>
            <person name="Stajich J.E."/>
            <person name="Barry K."/>
            <person name="Grigoriev I.V."/>
            <person name="Crous P."/>
            <person name="Smith M.E."/>
        </authorList>
    </citation>
    <scope>NUCLEOTIDE SEQUENCE</scope>
    <source>
        <strain evidence="1">CBS 190363</strain>
    </source>
</reference>
<comment type="caution">
    <text evidence="1">The sequence shown here is derived from an EMBL/GenBank/DDBJ whole genome shotgun (WGS) entry which is preliminary data.</text>
</comment>
<evidence type="ECO:0000313" key="1">
    <source>
        <dbReference type="EMBL" id="KAJ2892133.1"/>
    </source>
</evidence>
<accession>A0ACC1M1Z3</accession>
<dbReference type="Proteomes" id="UP001139981">
    <property type="component" value="Unassembled WGS sequence"/>
</dbReference>
<proteinExistence type="predicted"/>
<keyword evidence="2" id="KW-1185">Reference proteome</keyword>
<evidence type="ECO:0000313" key="2">
    <source>
        <dbReference type="Proteomes" id="UP001139981"/>
    </source>
</evidence>
<organism evidence="1 2">
    <name type="scientific">Coemansia aciculifera</name>
    <dbReference type="NCBI Taxonomy" id="417176"/>
    <lineage>
        <taxon>Eukaryota</taxon>
        <taxon>Fungi</taxon>
        <taxon>Fungi incertae sedis</taxon>
        <taxon>Zoopagomycota</taxon>
        <taxon>Kickxellomycotina</taxon>
        <taxon>Kickxellomycetes</taxon>
        <taxon>Kickxellales</taxon>
        <taxon>Kickxellaceae</taxon>
        <taxon>Coemansia</taxon>
    </lineage>
</organism>
<sequence length="325" mass="35411">MNTVGAARLGGRAAAIPRLSASMVVTAPIAGAAAAATASTSLYNYRVLMVRRLAAGGSFDNALVFPGGIEEASDSQDAKQWQQQHTNSHKVCAIRETFEETGLLLTTPPATATQGIVRRQAEAFGALCTQLRVRPLDVRFMGRWITPRAMAQRFDTRFFMYNISDSDEFLQSQLDSGRLQESEVASMDWVSPDAVLRANAQSGVVLFPPQFLILSEIARYKRWQDLLSRYRDNSSEAESAAAAIEPVLCRRSDGHVVALLPGDHAYPAMDNHCLHAPAIRDADLFDDHHATVDPAGIMRRIVMKPASNPGGGFYAARLIAAQARL</sequence>
<dbReference type="EMBL" id="JANBVB010000805">
    <property type="protein sequence ID" value="KAJ2892133.1"/>
    <property type="molecule type" value="Genomic_DNA"/>
</dbReference>
<gene>
    <name evidence="1" type="ORF">IWW38_003334</name>
</gene>